<dbReference type="RefSeq" id="WP_321390591.1">
    <property type="nucleotide sequence ID" value="NZ_CP139487.1"/>
</dbReference>
<keyword evidence="4" id="KW-1185">Reference proteome</keyword>
<gene>
    <name evidence="3" type="ORF">SOO65_12945</name>
</gene>
<organism evidence="3 4">
    <name type="scientific">Peredibacter starrii</name>
    <dbReference type="NCBI Taxonomy" id="28202"/>
    <lineage>
        <taxon>Bacteria</taxon>
        <taxon>Pseudomonadati</taxon>
        <taxon>Bdellovibrionota</taxon>
        <taxon>Bacteriovoracia</taxon>
        <taxon>Bacteriovoracales</taxon>
        <taxon>Bacteriovoracaceae</taxon>
        <taxon>Peredibacter</taxon>
    </lineage>
</organism>
<evidence type="ECO:0000313" key="4">
    <source>
        <dbReference type="Proteomes" id="UP001324634"/>
    </source>
</evidence>
<feature type="region of interest" description="Disordered" evidence="1">
    <location>
        <begin position="30"/>
        <end position="51"/>
    </location>
</feature>
<dbReference type="Proteomes" id="UP001324634">
    <property type="component" value="Chromosome"/>
</dbReference>
<protein>
    <submittedName>
        <fullName evidence="3">Uncharacterized protein</fullName>
    </submittedName>
</protein>
<proteinExistence type="predicted"/>
<name>A0AAX4HK40_9BACT</name>
<sequence>MERKSSSLWKNFLLLTVGSLLALHLNVSQAADDNSGNTSSDASESCTLEVE</sequence>
<keyword evidence="2" id="KW-0732">Signal</keyword>
<feature type="chain" id="PRO_5043836586" evidence="2">
    <location>
        <begin position="31"/>
        <end position="51"/>
    </location>
</feature>
<accession>A0AAX4HK40</accession>
<reference evidence="3 4" key="1">
    <citation type="submission" date="2023-11" db="EMBL/GenBank/DDBJ databases">
        <title>Peredibacter starrii A3.12.</title>
        <authorList>
            <person name="Mitchell R.J."/>
        </authorList>
    </citation>
    <scope>NUCLEOTIDE SEQUENCE [LARGE SCALE GENOMIC DNA]</scope>
    <source>
        <strain evidence="3 4">A3.12</strain>
    </source>
</reference>
<dbReference type="EMBL" id="CP139487">
    <property type="protein sequence ID" value="WPU63597.1"/>
    <property type="molecule type" value="Genomic_DNA"/>
</dbReference>
<evidence type="ECO:0000256" key="1">
    <source>
        <dbReference type="SAM" id="MobiDB-lite"/>
    </source>
</evidence>
<feature type="signal peptide" evidence="2">
    <location>
        <begin position="1"/>
        <end position="30"/>
    </location>
</feature>
<dbReference type="KEGG" id="psti:SOO65_12945"/>
<evidence type="ECO:0000256" key="2">
    <source>
        <dbReference type="SAM" id="SignalP"/>
    </source>
</evidence>
<dbReference type="AlphaFoldDB" id="A0AAX4HK40"/>
<evidence type="ECO:0000313" key="3">
    <source>
        <dbReference type="EMBL" id="WPU63597.1"/>
    </source>
</evidence>